<reference evidence="2" key="2">
    <citation type="submission" date="2020-05" db="UniProtKB">
        <authorList>
            <consortium name="EnsemblMetazoa"/>
        </authorList>
    </citation>
    <scope>IDENTIFICATION</scope>
    <source>
        <strain evidence="2">IAEA</strain>
    </source>
</reference>
<dbReference type="EMBL" id="JXJN01004714">
    <property type="status" value="NOT_ANNOTATED_CDS"/>
    <property type="molecule type" value="Genomic_DNA"/>
</dbReference>
<feature type="transmembrane region" description="Helical" evidence="1">
    <location>
        <begin position="69"/>
        <end position="91"/>
    </location>
</feature>
<name>A0A1B0AWG8_9MUSC</name>
<keyword evidence="1" id="KW-0812">Transmembrane</keyword>
<protein>
    <submittedName>
        <fullName evidence="2">Uncharacterized protein</fullName>
    </submittedName>
</protein>
<dbReference type="Proteomes" id="UP000092460">
    <property type="component" value="Unassembled WGS sequence"/>
</dbReference>
<proteinExistence type="predicted"/>
<accession>A0A1B0AWG8</accession>
<keyword evidence="1" id="KW-0472">Membrane</keyword>
<evidence type="ECO:0000256" key="1">
    <source>
        <dbReference type="SAM" id="Phobius"/>
    </source>
</evidence>
<keyword evidence="1" id="KW-1133">Transmembrane helix</keyword>
<keyword evidence="3" id="KW-1185">Reference proteome</keyword>
<dbReference type="AlphaFoldDB" id="A0A1B0AWG8"/>
<evidence type="ECO:0000313" key="2">
    <source>
        <dbReference type="EnsemblMetazoa" id="GPPI011091-PA"/>
    </source>
</evidence>
<feature type="transmembrane region" description="Helical" evidence="1">
    <location>
        <begin position="103"/>
        <end position="123"/>
    </location>
</feature>
<dbReference type="EnsemblMetazoa" id="GPPI011091-RA">
    <property type="protein sequence ID" value="GPPI011091-PA"/>
    <property type="gene ID" value="GPPI011091"/>
</dbReference>
<evidence type="ECO:0000313" key="3">
    <source>
        <dbReference type="Proteomes" id="UP000092460"/>
    </source>
</evidence>
<organism evidence="2 3">
    <name type="scientific">Glossina palpalis gambiensis</name>
    <dbReference type="NCBI Taxonomy" id="67801"/>
    <lineage>
        <taxon>Eukaryota</taxon>
        <taxon>Metazoa</taxon>
        <taxon>Ecdysozoa</taxon>
        <taxon>Arthropoda</taxon>
        <taxon>Hexapoda</taxon>
        <taxon>Insecta</taxon>
        <taxon>Pterygota</taxon>
        <taxon>Neoptera</taxon>
        <taxon>Endopterygota</taxon>
        <taxon>Diptera</taxon>
        <taxon>Brachycera</taxon>
        <taxon>Muscomorpha</taxon>
        <taxon>Hippoboscoidea</taxon>
        <taxon>Glossinidae</taxon>
        <taxon>Glossina</taxon>
    </lineage>
</organism>
<sequence>MQSNDLNHAPTARTYGRHICKLSGERHHTRLMEYRRSQWAFSHLSCFQPKICQLSKCLLETRRMINHNFFSSLFLLTTKRLRTFFCFFILLRPAGFYRTAAAAFPYIVVFVDMHMTITLFSFWQKIMKFHIFLGKFLAGTSFRNFYITICLRPGG</sequence>
<dbReference type="VEuPathDB" id="VectorBase:GPPI011091"/>
<reference evidence="3" key="1">
    <citation type="submission" date="2015-01" db="EMBL/GenBank/DDBJ databases">
        <authorList>
            <person name="Aksoy S."/>
            <person name="Warren W."/>
            <person name="Wilson R.K."/>
        </authorList>
    </citation>
    <scope>NUCLEOTIDE SEQUENCE [LARGE SCALE GENOMIC DNA]</scope>
    <source>
        <strain evidence="3">IAEA</strain>
    </source>
</reference>